<gene>
    <name evidence="1" type="ORF">DSM104329_05124</name>
</gene>
<reference evidence="1" key="1">
    <citation type="journal article" date="2022" name="Int. J. Syst. Evol. Microbiol.">
        <title>Pseudomonas aegrilactucae sp. nov. and Pseudomonas morbosilactucae sp. nov., pathogens causing bacterial rot of lettuce in Japan.</title>
        <authorList>
            <person name="Sawada H."/>
            <person name="Fujikawa T."/>
            <person name="Satou M."/>
        </authorList>
    </citation>
    <scope>NUCLEOTIDE SEQUENCE</scope>
    <source>
        <strain evidence="1">0166_1</strain>
    </source>
</reference>
<dbReference type="Proteomes" id="UP001162834">
    <property type="component" value="Chromosome"/>
</dbReference>
<sequence>MIGRFRDKGGAGKTVPCGPDLDEHLQTIQEYADAGVDELHIQQIGGGHEAFFDAYERDILPKFAG</sequence>
<evidence type="ECO:0000313" key="1">
    <source>
        <dbReference type="EMBL" id="UGS38694.1"/>
    </source>
</evidence>
<dbReference type="KEGG" id="sbae:DSM104329_05124"/>
<dbReference type="AlphaFoldDB" id="A0A9E6Y221"/>
<organism evidence="1 2">
    <name type="scientific">Capillimicrobium parvum</name>
    <dbReference type="NCBI Taxonomy" id="2884022"/>
    <lineage>
        <taxon>Bacteria</taxon>
        <taxon>Bacillati</taxon>
        <taxon>Actinomycetota</taxon>
        <taxon>Thermoleophilia</taxon>
        <taxon>Solirubrobacterales</taxon>
        <taxon>Capillimicrobiaceae</taxon>
        <taxon>Capillimicrobium</taxon>
    </lineage>
</organism>
<proteinExistence type="predicted"/>
<dbReference type="EMBL" id="CP087164">
    <property type="protein sequence ID" value="UGS38694.1"/>
    <property type="molecule type" value="Genomic_DNA"/>
</dbReference>
<dbReference type="RefSeq" id="WP_259312711.1">
    <property type="nucleotide sequence ID" value="NZ_CP087164.1"/>
</dbReference>
<protein>
    <submittedName>
        <fullName evidence="1">Uncharacterized protein</fullName>
    </submittedName>
</protein>
<keyword evidence="2" id="KW-1185">Reference proteome</keyword>
<name>A0A9E6Y221_9ACTN</name>
<accession>A0A9E6Y221</accession>
<evidence type="ECO:0000313" key="2">
    <source>
        <dbReference type="Proteomes" id="UP001162834"/>
    </source>
</evidence>